<keyword evidence="1" id="KW-0472">Membrane</keyword>
<evidence type="ECO:0000313" key="2">
    <source>
        <dbReference type="EMBL" id="MCG2588804.1"/>
    </source>
</evidence>
<evidence type="ECO:0000256" key="1">
    <source>
        <dbReference type="SAM" id="Phobius"/>
    </source>
</evidence>
<sequence length="91" mass="10642">MNQKEISQLSDEELLEEVQKIKPSPGIDAFFIGFLIGIIIFSVTASSWGFLTLIPLFLIYLFLKKSKRYDALKKEMKDRKLQSIYTRFFKS</sequence>
<reference evidence="2" key="2">
    <citation type="submission" date="2024-05" db="EMBL/GenBank/DDBJ databases">
        <title>Rhodohalobacter halophilus gen. nov., sp. nov., a moderately halophilic member of the family Balneolaceae.</title>
        <authorList>
            <person name="Xia J."/>
        </authorList>
    </citation>
    <scope>NUCLEOTIDE SEQUENCE</scope>
    <source>
        <strain evidence="2">WB101</strain>
    </source>
</reference>
<keyword evidence="1" id="KW-0812">Transmembrane</keyword>
<organism evidence="2 3">
    <name type="scientific">Rhodohalobacter sulfatireducens</name>
    <dbReference type="NCBI Taxonomy" id="2911366"/>
    <lineage>
        <taxon>Bacteria</taxon>
        <taxon>Pseudomonadati</taxon>
        <taxon>Balneolota</taxon>
        <taxon>Balneolia</taxon>
        <taxon>Balneolales</taxon>
        <taxon>Balneolaceae</taxon>
        <taxon>Rhodohalobacter</taxon>
    </lineage>
</organism>
<accession>A0ABS9KD79</accession>
<protein>
    <recommendedName>
        <fullName evidence="4">FUSC family protein</fullName>
    </recommendedName>
</protein>
<gene>
    <name evidence="2" type="ORF">L6773_09520</name>
</gene>
<name>A0ABS9KD79_9BACT</name>
<reference evidence="2" key="1">
    <citation type="submission" date="2022-01" db="EMBL/GenBank/DDBJ databases">
        <authorList>
            <person name="Wang Y."/>
        </authorList>
    </citation>
    <scope>NUCLEOTIDE SEQUENCE</scope>
    <source>
        <strain evidence="2">WB101</strain>
    </source>
</reference>
<dbReference type="RefSeq" id="WP_237853755.1">
    <property type="nucleotide sequence ID" value="NZ_JAKLWS010000010.1"/>
</dbReference>
<evidence type="ECO:0000313" key="3">
    <source>
        <dbReference type="Proteomes" id="UP001165366"/>
    </source>
</evidence>
<comment type="caution">
    <text evidence="2">The sequence shown here is derived from an EMBL/GenBank/DDBJ whole genome shotgun (WGS) entry which is preliminary data.</text>
</comment>
<keyword evidence="3" id="KW-1185">Reference proteome</keyword>
<dbReference type="EMBL" id="JAKLWS010000010">
    <property type="protein sequence ID" value="MCG2588804.1"/>
    <property type="molecule type" value="Genomic_DNA"/>
</dbReference>
<evidence type="ECO:0008006" key="4">
    <source>
        <dbReference type="Google" id="ProtNLM"/>
    </source>
</evidence>
<proteinExistence type="predicted"/>
<dbReference type="Proteomes" id="UP001165366">
    <property type="component" value="Unassembled WGS sequence"/>
</dbReference>
<keyword evidence="1" id="KW-1133">Transmembrane helix</keyword>
<feature type="transmembrane region" description="Helical" evidence="1">
    <location>
        <begin position="30"/>
        <end position="63"/>
    </location>
</feature>